<organism evidence="2 3">
    <name type="scientific">Arthrobacter yangruifuii</name>
    <dbReference type="NCBI Taxonomy" id="2606616"/>
    <lineage>
        <taxon>Bacteria</taxon>
        <taxon>Bacillati</taxon>
        <taxon>Actinomycetota</taxon>
        <taxon>Actinomycetes</taxon>
        <taxon>Micrococcales</taxon>
        <taxon>Micrococcaceae</taxon>
        <taxon>Arthrobacter</taxon>
    </lineage>
</organism>
<dbReference type="Pfam" id="PF00583">
    <property type="entry name" value="Acetyltransf_1"/>
    <property type="match status" value="1"/>
</dbReference>
<gene>
    <name evidence="2" type="ORF">GD627_09770</name>
</gene>
<reference evidence="2 3" key="1">
    <citation type="submission" date="2019-08" db="EMBL/GenBank/DDBJ databases">
        <title>Arthrobacter sp. nov., isolated from plateau pika and Tibetan wild ass.</title>
        <authorList>
            <person name="Ge Y."/>
        </authorList>
    </citation>
    <scope>NUCLEOTIDE SEQUENCE [LARGE SCALE GENOMIC DNA]</scope>
    <source>
        <strain evidence="2 3">785</strain>
    </source>
</reference>
<sequence length="325" mass="34864">MDIRPLDLSDDADMAAAYRVECAANQYVRTGWTPLGREARILGWRTPNGWQNHLVGAWDGTTLLGFAAGMNSADTPDTAWIFVWVDPAHQNTGVGSALARAAEDASPASTARFVASAYRSTTAEIAALTRKFASPLGYAAATTETVVELDLRDARLTGPTAAPGYEISTYVNGVPERFREQVGQIKGLVDAEAPNGELGWGETPVSPAEYAEEIDLWVAQGHTVIESIALDLNANVAAWTCLLAAADPDRPAQIEGTLVVTGHRGHGLGAAVKLASLHRAVENGNVSRVRTSSDDQNAWMRSINTRLGFMPVETEIILQKKNIRT</sequence>
<accession>A0A5N6MJY9</accession>
<evidence type="ECO:0000313" key="2">
    <source>
        <dbReference type="EMBL" id="KAD3633108.1"/>
    </source>
</evidence>
<proteinExistence type="predicted"/>
<dbReference type="RefSeq" id="WP_152272325.1">
    <property type="nucleotide sequence ID" value="NZ_VTFX01000004.1"/>
</dbReference>
<protein>
    <submittedName>
        <fullName evidence="2">GNAT family N-acetyltransferase</fullName>
    </submittedName>
</protein>
<evidence type="ECO:0000313" key="3">
    <source>
        <dbReference type="Proteomes" id="UP000326852"/>
    </source>
</evidence>
<keyword evidence="2" id="KW-0808">Transferase</keyword>
<evidence type="ECO:0000259" key="1">
    <source>
        <dbReference type="PROSITE" id="PS51186"/>
    </source>
</evidence>
<dbReference type="Gene3D" id="3.40.630.30">
    <property type="match status" value="1"/>
</dbReference>
<dbReference type="CDD" id="cd04301">
    <property type="entry name" value="NAT_SF"/>
    <property type="match status" value="1"/>
</dbReference>
<dbReference type="Proteomes" id="UP000326852">
    <property type="component" value="Unassembled WGS sequence"/>
</dbReference>
<dbReference type="EMBL" id="VTFX01000004">
    <property type="protein sequence ID" value="KAD3633108.1"/>
    <property type="molecule type" value="Genomic_DNA"/>
</dbReference>
<feature type="domain" description="N-acetyltransferase" evidence="1">
    <location>
        <begin position="1"/>
        <end position="159"/>
    </location>
</feature>
<name>A0A5N6MJY9_9MICC</name>
<keyword evidence="3" id="KW-1185">Reference proteome</keyword>
<dbReference type="PROSITE" id="PS51186">
    <property type="entry name" value="GNAT"/>
    <property type="match status" value="1"/>
</dbReference>
<dbReference type="PANTHER" id="PTHR43072">
    <property type="entry name" value="N-ACETYLTRANSFERASE"/>
    <property type="match status" value="1"/>
</dbReference>
<dbReference type="AlphaFoldDB" id="A0A5N6MJY9"/>
<dbReference type="GO" id="GO:0016747">
    <property type="term" value="F:acyltransferase activity, transferring groups other than amino-acyl groups"/>
    <property type="evidence" value="ECO:0007669"/>
    <property type="project" value="InterPro"/>
</dbReference>
<dbReference type="InterPro" id="IPR016181">
    <property type="entry name" value="Acyl_CoA_acyltransferase"/>
</dbReference>
<comment type="caution">
    <text evidence="2">The sequence shown here is derived from an EMBL/GenBank/DDBJ whole genome shotgun (WGS) entry which is preliminary data.</text>
</comment>
<dbReference type="SUPFAM" id="SSF55729">
    <property type="entry name" value="Acyl-CoA N-acyltransferases (Nat)"/>
    <property type="match status" value="2"/>
</dbReference>
<dbReference type="InterPro" id="IPR000182">
    <property type="entry name" value="GNAT_dom"/>
</dbReference>